<feature type="transmembrane region" description="Helical" evidence="1">
    <location>
        <begin position="148"/>
        <end position="166"/>
    </location>
</feature>
<dbReference type="Proteomes" id="UP000050828">
    <property type="component" value="Unassembled WGS sequence"/>
</dbReference>
<feature type="transmembrane region" description="Helical" evidence="1">
    <location>
        <begin position="12"/>
        <end position="29"/>
    </location>
</feature>
<dbReference type="Pfam" id="PF07907">
    <property type="entry name" value="YibE_F"/>
    <property type="match status" value="1"/>
</dbReference>
<protein>
    <submittedName>
        <fullName evidence="2">Integral membrane protein</fullName>
    </submittedName>
</protein>
<feature type="transmembrane region" description="Helical" evidence="1">
    <location>
        <begin position="172"/>
        <end position="193"/>
    </location>
</feature>
<gene>
    <name evidence="2" type="ORF">FC08_GL000246</name>
</gene>
<dbReference type="PANTHER" id="PTHR41771">
    <property type="entry name" value="MEMBRANE PROTEIN-RELATED"/>
    <property type="match status" value="1"/>
</dbReference>
<feature type="transmembrane region" description="Helical" evidence="1">
    <location>
        <begin position="294"/>
        <end position="318"/>
    </location>
</feature>
<name>A0AAJ0LFF8_LATCU</name>
<keyword evidence="1" id="KW-0812">Transmembrane</keyword>
<sequence length="366" mass="40713">MTTVVKHKRLWIGLIGSVICVLGVLGTYFDAGLYQQPIIRVTRVQTISREKQTDEYQNEDTEVVQRVTGQFLNTKQKGQVITLRNTYTASQAMSTRYYKGQQVFLHRDQYLKKWTLNEPKRDTIIVGLTLLTFSFLLLMMLKRGLMTLISVLVNLVAFVLTLHLNAMTGGRWLLPIMCGLAVVLTGLTLLLVLGPNRQMLVSYGATIGATFLALFLSMAVLKLTGDQGLHYETMAYELQPYKTVFLAEVVLGILGAVMDETTDISSSLQQLAIERPNVTKTELFKSGLAIGREIIGPLVNVLFFLVMADAFPIILLYLRNGNTIAYTLSRTVTLSFTQTVISAIGITLAVPVTSLLASQLVRVRRL</sequence>
<evidence type="ECO:0000256" key="1">
    <source>
        <dbReference type="SAM" id="Phobius"/>
    </source>
</evidence>
<comment type="caution">
    <text evidence="2">The sequence shown here is derived from an EMBL/GenBank/DDBJ whole genome shotgun (WGS) entry which is preliminary data.</text>
</comment>
<keyword evidence="1" id="KW-1133">Transmembrane helix</keyword>
<proteinExistence type="predicted"/>
<evidence type="ECO:0000313" key="3">
    <source>
        <dbReference type="Proteomes" id="UP000050828"/>
    </source>
</evidence>
<reference evidence="2 3" key="1">
    <citation type="journal article" date="2015" name="Genome Announc.">
        <title>Expanding the biotechnology potential of lactobacilli through comparative genomics of 213 strains and associated genera.</title>
        <authorList>
            <person name="Sun Z."/>
            <person name="Harris H.M."/>
            <person name="McCann A."/>
            <person name="Guo C."/>
            <person name="Argimon S."/>
            <person name="Zhang W."/>
            <person name="Yang X."/>
            <person name="Jeffery I.B."/>
            <person name="Cooney J.C."/>
            <person name="Kagawa T.F."/>
            <person name="Liu W."/>
            <person name="Song Y."/>
            <person name="Salvetti E."/>
            <person name="Wrobel A."/>
            <person name="Rasinkangas P."/>
            <person name="Parkhill J."/>
            <person name="Rea M.C."/>
            <person name="O'Sullivan O."/>
            <person name="Ritari J."/>
            <person name="Douillard F.P."/>
            <person name="Paul Ross R."/>
            <person name="Yang R."/>
            <person name="Briner A.E."/>
            <person name="Felis G.E."/>
            <person name="de Vos W.M."/>
            <person name="Barrangou R."/>
            <person name="Klaenhammer T.R."/>
            <person name="Caufield P.W."/>
            <person name="Cui Y."/>
            <person name="Zhang H."/>
            <person name="O'Toole P.W."/>
        </authorList>
    </citation>
    <scope>NUCLEOTIDE SEQUENCE [LARGE SCALE GENOMIC DNA]</scope>
    <source>
        <strain evidence="2 3">DSM 20019</strain>
    </source>
</reference>
<dbReference type="AlphaFoldDB" id="A0AAJ0LFF8"/>
<dbReference type="EMBL" id="AZDL01000012">
    <property type="protein sequence ID" value="KRK92991.1"/>
    <property type="molecule type" value="Genomic_DNA"/>
</dbReference>
<organism evidence="2 3">
    <name type="scientific">Latilactobacillus curvatus JCM 1096 = DSM 20019</name>
    <dbReference type="NCBI Taxonomy" id="1293592"/>
    <lineage>
        <taxon>Bacteria</taxon>
        <taxon>Bacillati</taxon>
        <taxon>Bacillota</taxon>
        <taxon>Bacilli</taxon>
        <taxon>Lactobacillales</taxon>
        <taxon>Lactobacillaceae</taxon>
        <taxon>Latilactobacillus</taxon>
    </lineage>
</organism>
<dbReference type="InterPro" id="IPR012507">
    <property type="entry name" value="YibE_F"/>
</dbReference>
<keyword evidence="1" id="KW-0472">Membrane</keyword>
<dbReference type="PANTHER" id="PTHR41771:SF1">
    <property type="entry name" value="MEMBRANE PROTEIN"/>
    <property type="match status" value="1"/>
</dbReference>
<feature type="transmembrane region" description="Helical" evidence="1">
    <location>
        <begin position="200"/>
        <end position="221"/>
    </location>
</feature>
<accession>A0AAJ0LFF8</accession>
<evidence type="ECO:0000313" key="2">
    <source>
        <dbReference type="EMBL" id="KRK92991.1"/>
    </source>
</evidence>
<feature type="transmembrane region" description="Helical" evidence="1">
    <location>
        <begin position="338"/>
        <end position="357"/>
    </location>
</feature>
<feature type="transmembrane region" description="Helical" evidence="1">
    <location>
        <begin position="123"/>
        <end position="141"/>
    </location>
</feature>